<dbReference type="Proteomes" id="UP001233999">
    <property type="component" value="Unassembled WGS sequence"/>
</dbReference>
<evidence type="ECO:0000313" key="1">
    <source>
        <dbReference type="EMBL" id="KAJ9593832.1"/>
    </source>
</evidence>
<feature type="non-terminal residue" evidence="1">
    <location>
        <position position="58"/>
    </location>
</feature>
<reference evidence="1" key="1">
    <citation type="journal article" date="2023" name="IScience">
        <title>Live-bearing cockroach genome reveals convergent evolutionary mechanisms linked to viviparity in insects and beyond.</title>
        <authorList>
            <person name="Fouks B."/>
            <person name="Harrison M.C."/>
            <person name="Mikhailova A.A."/>
            <person name="Marchal E."/>
            <person name="English S."/>
            <person name="Carruthers M."/>
            <person name="Jennings E.C."/>
            <person name="Chiamaka E.L."/>
            <person name="Frigard R.A."/>
            <person name="Pippel M."/>
            <person name="Attardo G.M."/>
            <person name="Benoit J.B."/>
            <person name="Bornberg-Bauer E."/>
            <person name="Tobe S.S."/>
        </authorList>
    </citation>
    <scope>NUCLEOTIDE SEQUENCE</scope>
    <source>
        <strain evidence="1">Stay&amp;Tobe</strain>
    </source>
</reference>
<dbReference type="EMBL" id="JASPKZ010003219">
    <property type="protein sequence ID" value="KAJ9593832.1"/>
    <property type="molecule type" value="Genomic_DNA"/>
</dbReference>
<dbReference type="AlphaFoldDB" id="A0AAD8ELE2"/>
<comment type="caution">
    <text evidence="1">The sequence shown here is derived from an EMBL/GenBank/DDBJ whole genome shotgun (WGS) entry which is preliminary data.</text>
</comment>
<proteinExistence type="predicted"/>
<keyword evidence="2" id="KW-1185">Reference proteome</keyword>
<evidence type="ECO:0000313" key="2">
    <source>
        <dbReference type="Proteomes" id="UP001233999"/>
    </source>
</evidence>
<reference evidence="1" key="2">
    <citation type="submission" date="2023-05" db="EMBL/GenBank/DDBJ databases">
        <authorList>
            <person name="Fouks B."/>
        </authorList>
    </citation>
    <scope>NUCLEOTIDE SEQUENCE</scope>
    <source>
        <strain evidence="1">Stay&amp;Tobe</strain>
        <tissue evidence="1">Testes</tissue>
    </source>
</reference>
<accession>A0AAD8ELE2</accession>
<name>A0AAD8ELE2_DIPPU</name>
<protein>
    <submittedName>
        <fullName evidence="1">Uncharacterized protein</fullName>
    </submittedName>
</protein>
<gene>
    <name evidence="1" type="ORF">L9F63_027524</name>
</gene>
<feature type="non-terminal residue" evidence="1">
    <location>
        <position position="1"/>
    </location>
</feature>
<sequence length="58" mass="6678">LSSHSPFVFAGVSYFGTMTTWLTSHTQCSCWFILPFLNLGQQHFHFNLKPGNRIKSMQ</sequence>
<organism evidence="1 2">
    <name type="scientific">Diploptera punctata</name>
    <name type="common">Pacific beetle cockroach</name>
    <dbReference type="NCBI Taxonomy" id="6984"/>
    <lineage>
        <taxon>Eukaryota</taxon>
        <taxon>Metazoa</taxon>
        <taxon>Ecdysozoa</taxon>
        <taxon>Arthropoda</taxon>
        <taxon>Hexapoda</taxon>
        <taxon>Insecta</taxon>
        <taxon>Pterygota</taxon>
        <taxon>Neoptera</taxon>
        <taxon>Polyneoptera</taxon>
        <taxon>Dictyoptera</taxon>
        <taxon>Blattodea</taxon>
        <taxon>Blaberoidea</taxon>
        <taxon>Blaberidae</taxon>
        <taxon>Diplopterinae</taxon>
        <taxon>Diploptera</taxon>
    </lineage>
</organism>